<dbReference type="PROSITE" id="PS51186">
    <property type="entry name" value="GNAT"/>
    <property type="match status" value="1"/>
</dbReference>
<dbReference type="InterPro" id="IPR016181">
    <property type="entry name" value="Acyl_CoA_acyltransferase"/>
</dbReference>
<evidence type="ECO:0000259" key="2">
    <source>
        <dbReference type="PROSITE" id="PS51186"/>
    </source>
</evidence>
<dbReference type="AlphaFoldDB" id="A0A365U8L1"/>
<dbReference type="Pfam" id="PF13302">
    <property type="entry name" value="Acetyltransf_3"/>
    <property type="match status" value="1"/>
</dbReference>
<protein>
    <recommendedName>
        <fullName evidence="2">N-acetyltransferase domain-containing protein</fullName>
    </recommendedName>
</protein>
<accession>A0A365U8L1</accession>
<feature type="domain" description="N-acetyltransferase" evidence="2">
    <location>
        <begin position="98"/>
        <end position="250"/>
    </location>
</feature>
<dbReference type="EMBL" id="QNTQ01000008">
    <property type="protein sequence ID" value="RBI85156.1"/>
    <property type="molecule type" value="Genomic_DNA"/>
</dbReference>
<dbReference type="InterPro" id="IPR000182">
    <property type="entry name" value="GNAT_dom"/>
</dbReference>
<keyword evidence="4" id="KW-1185">Reference proteome</keyword>
<sequence length="250" mass="26900">MTFDFSTENALDAAHGASPDPAHPRSQGPLGAAELQRLRRSGAAVAFDPAQGGWVPADAEDDLYLPPAMPQAGTITHGRSAQPVRGFGGMAGLPLGDHRLRPWRATEAARLAELLGDAEVWRHLPESFSGALTEEDAAALIALANGGAHHEVLAVEHDGEVIGQVRLEFSADGREAELSYWFGRAHWGKGHAGHVVPRFVAETRARHARLDRLTARVHRDNAASARVLARAGFTEEATRGDWRHFSRGMG</sequence>
<organism evidence="3 4">
    <name type="scientific">Rhodosalinus halophilus</name>
    <dbReference type="NCBI Taxonomy" id="2259333"/>
    <lineage>
        <taxon>Bacteria</taxon>
        <taxon>Pseudomonadati</taxon>
        <taxon>Pseudomonadota</taxon>
        <taxon>Alphaproteobacteria</taxon>
        <taxon>Rhodobacterales</taxon>
        <taxon>Paracoccaceae</taxon>
        <taxon>Rhodosalinus</taxon>
    </lineage>
</organism>
<dbReference type="SUPFAM" id="SSF55729">
    <property type="entry name" value="Acyl-CoA N-acyltransferases (Nat)"/>
    <property type="match status" value="1"/>
</dbReference>
<reference evidence="3 4" key="1">
    <citation type="submission" date="2018-07" db="EMBL/GenBank/DDBJ databases">
        <title>Rhodosalinus sp. strain E84T genomic sequence and assembly.</title>
        <authorList>
            <person name="Liu Z.-W."/>
            <person name="Lu D.-C."/>
        </authorList>
    </citation>
    <scope>NUCLEOTIDE SEQUENCE [LARGE SCALE GENOMIC DNA]</scope>
    <source>
        <strain evidence="3 4">E84</strain>
    </source>
</reference>
<comment type="caution">
    <text evidence="3">The sequence shown here is derived from an EMBL/GenBank/DDBJ whole genome shotgun (WGS) entry which is preliminary data.</text>
</comment>
<dbReference type="Proteomes" id="UP000253370">
    <property type="component" value="Unassembled WGS sequence"/>
</dbReference>
<name>A0A365U8L1_9RHOB</name>
<dbReference type="PANTHER" id="PTHR43328">
    <property type="entry name" value="ACETYLTRANSFERASE-RELATED"/>
    <property type="match status" value="1"/>
</dbReference>
<gene>
    <name evidence="3" type="ORF">DRV85_10925</name>
</gene>
<dbReference type="PANTHER" id="PTHR43328:SF1">
    <property type="entry name" value="N-ACETYLTRANSFERASE DOMAIN-CONTAINING PROTEIN"/>
    <property type="match status" value="1"/>
</dbReference>
<dbReference type="RefSeq" id="WP_113289484.1">
    <property type="nucleotide sequence ID" value="NZ_QNTQ01000008.1"/>
</dbReference>
<dbReference type="Gene3D" id="3.40.630.30">
    <property type="match status" value="1"/>
</dbReference>
<evidence type="ECO:0000256" key="1">
    <source>
        <dbReference type="SAM" id="MobiDB-lite"/>
    </source>
</evidence>
<proteinExistence type="predicted"/>
<dbReference type="OrthoDB" id="9804153at2"/>
<feature type="region of interest" description="Disordered" evidence="1">
    <location>
        <begin position="1"/>
        <end position="29"/>
    </location>
</feature>
<evidence type="ECO:0000313" key="3">
    <source>
        <dbReference type="EMBL" id="RBI85156.1"/>
    </source>
</evidence>
<evidence type="ECO:0000313" key="4">
    <source>
        <dbReference type="Proteomes" id="UP000253370"/>
    </source>
</evidence>
<dbReference type="GO" id="GO:0016747">
    <property type="term" value="F:acyltransferase activity, transferring groups other than amino-acyl groups"/>
    <property type="evidence" value="ECO:0007669"/>
    <property type="project" value="InterPro"/>
</dbReference>